<dbReference type="Proteomes" id="UP000198677">
    <property type="component" value="Unassembled WGS sequence"/>
</dbReference>
<accession>A0A1H7FNP9</accession>
<dbReference type="SUPFAM" id="SSF101447">
    <property type="entry name" value="Formin homology 2 domain (FH2 domain)"/>
    <property type="match status" value="1"/>
</dbReference>
<keyword evidence="2" id="KW-1133">Transmembrane helix</keyword>
<dbReference type="NCBIfam" id="NF047619">
    <property type="entry name" value="NADase_discoid"/>
    <property type="match status" value="1"/>
</dbReference>
<evidence type="ECO:0000256" key="2">
    <source>
        <dbReference type="SAM" id="Phobius"/>
    </source>
</evidence>
<reference evidence="5" key="1">
    <citation type="submission" date="2016-10" db="EMBL/GenBank/DDBJ databases">
        <authorList>
            <person name="Varghese N."/>
            <person name="Submissions S."/>
        </authorList>
    </citation>
    <scope>NUCLEOTIDE SEQUENCE [LARGE SCALE GENOMIC DNA]</scope>
    <source>
        <strain evidence="5">DSM 44675</strain>
    </source>
</reference>
<evidence type="ECO:0000313" key="4">
    <source>
        <dbReference type="EMBL" id="SEK26837.1"/>
    </source>
</evidence>
<keyword evidence="5" id="KW-1185">Reference proteome</keyword>
<gene>
    <name evidence="4" type="ORF">SAMN05444583_101221</name>
</gene>
<dbReference type="AlphaFoldDB" id="A0A1H7FNP9"/>
<dbReference type="EMBL" id="FOAW01000001">
    <property type="protein sequence ID" value="SEK26837.1"/>
    <property type="molecule type" value="Genomic_DNA"/>
</dbReference>
<proteinExistence type="predicted"/>
<dbReference type="RefSeq" id="WP_143069379.1">
    <property type="nucleotide sequence ID" value="NZ_FOAW01000001.1"/>
</dbReference>
<dbReference type="Gene3D" id="2.60.120.260">
    <property type="entry name" value="Galactose-binding domain-like"/>
    <property type="match status" value="1"/>
</dbReference>
<evidence type="ECO:0000259" key="3">
    <source>
        <dbReference type="Pfam" id="PF25302"/>
    </source>
</evidence>
<dbReference type="InterPro" id="IPR008979">
    <property type="entry name" value="Galactose-bd-like_sf"/>
</dbReference>
<sequence>MTPDDGPRPAAEATPPPPPPPPPPAQPFFDAPTGFDTPTGPTTGRGPLSWKGWLGIVAAVTAAVVLLAGGGFLLNWSLARDTDGEATAAEEAYDSDAFSGGDFGDGDFGTDSTPITPTGAVPTCAAYPPAVDSTGRKNSYEAPNATDGDVTTAWRCGGTKGQVLSVSFACKLDLTSVGIDPGYDKKDVDGSDRFAQNRKVTKVTWAFDDGTSVTQEVRPERGIQALEVDKAAKTVTMTINETVDGQPVKNTAGQESAPFNDVTSVSEVRFTGRAEAGADPCVE</sequence>
<keyword evidence="2" id="KW-0812">Transmembrane</keyword>
<dbReference type="InterPro" id="IPR057561">
    <property type="entry name" value="NADase_transloc"/>
</dbReference>
<keyword evidence="2" id="KW-0472">Membrane</keyword>
<feature type="region of interest" description="Disordered" evidence="1">
    <location>
        <begin position="1"/>
        <end position="46"/>
    </location>
</feature>
<dbReference type="Pfam" id="PF25302">
    <property type="entry name" value="NADase_transloc"/>
    <property type="match status" value="1"/>
</dbReference>
<feature type="domain" description="NAD glycohydrolase translocation F5/8 type C" evidence="3">
    <location>
        <begin position="136"/>
        <end position="252"/>
    </location>
</feature>
<protein>
    <recommendedName>
        <fullName evidence="3">NAD glycohydrolase translocation F5/8 type C domain-containing protein</fullName>
    </recommendedName>
</protein>
<name>A0A1H7FNP9_9NOCA</name>
<feature type="compositionally biased region" description="Low complexity" evidence="1">
    <location>
        <begin position="27"/>
        <end position="46"/>
    </location>
</feature>
<evidence type="ECO:0000256" key="1">
    <source>
        <dbReference type="SAM" id="MobiDB-lite"/>
    </source>
</evidence>
<dbReference type="OrthoDB" id="4526353at2"/>
<dbReference type="SUPFAM" id="SSF49785">
    <property type="entry name" value="Galactose-binding domain-like"/>
    <property type="match status" value="1"/>
</dbReference>
<evidence type="ECO:0000313" key="5">
    <source>
        <dbReference type="Proteomes" id="UP000198677"/>
    </source>
</evidence>
<feature type="transmembrane region" description="Helical" evidence="2">
    <location>
        <begin position="53"/>
        <end position="74"/>
    </location>
</feature>
<feature type="compositionally biased region" description="Pro residues" evidence="1">
    <location>
        <begin position="14"/>
        <end position="26"/>
    </location>
</feature>
<organism evidence="4 5">
    <name type="scientific">Rhodococcus maanshanensis</name>
    <dbReference type="NCBI Taxonomy" id="183556"/>
    <lineage>
        <taxon>Bacteria</taxon>
        <taxon>Bacillati</taxon>
        <taxon>Actinomycetota</taxon>
        <taxon>Actinomycetes</taxon>
        <taxon>Mycobacteriales</taxon>
        <taxon>Nocardiaceae</taxon>
        <taxon>Rhodococcus</taxon>
    </lineage>
</organism>